<protein>
    <submittedName>
        <fullName evidence="1">Formate dehydrogenase</fullName>
    </submittedName>
</protein>
<dbReference type="AlphaFoldDB" id="A0A432V0W8"/>
<dbReference type="PROSITE" id="PS51318">
    <property type="entry name" value="TAT"/>
    <property type="match status" value="1"/>
</dbReference>
<gene>
    <name evidence="1" type="ORF">EET67_20805</name>
</gene>
<reference evidence="1 2" key="1">
    <citation type="submission" date="2018-11" db="EMBL/GenBank/DDBJ databases">
        <title>Pseudaminobacter arsenicus sp. nov., an arsenic-resistant bacterium isolated from arsenic-rich aquifers.</title>
        <authorList>
            <person name="Mu Y."/>
        </authorList>
    </citation>
    <scope>NUCLEOTIDE SEQUENCE [LARGE SCALE GENOMIC DNA]</scope>
    <source>
        <strain evidence="1 2">CB3</strain>
    </source>
</reference>
<name>A0A432V0W8_9HYPH</name>
<dbReference type="RefSeq" id="WP_128628318.1">
    <property type="nucleotide sequence ID" value="NZ_RKST01000028.1"/>
</dbReference>
<dbReference type="InterPro" id="IPR006311">
    <property type="entry name" value="TAT_signal"/>
</dbReference>
<keyword evidence="2" id="KW-1185">Reference proteome</keyword>
<sequence>MHDRQQKAISRRNFFRALGGASTAAVAAAATLRPGEAQAYDPGKDETKARYRETDHVKAFYRVNGYQTLKK</sequence>
<evidence type="ECO:0000313" key="1">
    <source>
        <dbReference type="EMBL" id="RUM95837.1"/>
    </source>
</evidence>
<accession>A0A432V0W8</accession>
<dbReference type="PIRSF" id="PIRSF036704">
    <property type="entry name" value="UCP036704"/>
    <property type="match status" value="1"/>
</dbReference>
<dbReference type="NCBIfam" id="TIGR02811">
    <property type="entry name" value="formate_TAT"/>
    <property type="match status" value="1"/>
</dbReference>
<comment type="caution">
    <text evidence="1">The sequence shown here is derived from an EMBL/GenBank/DDBJ whole genome shotgun (WGS) entry which is preliminary data.</text>
</comment>
<dbReference type="EMBL" id="RKST01000028">
    <property type="protein sequence ID" value="RUM95837.1"/>
    <property type="molecule type" value="Genomic_DNA"/>
</dbReference>
<dbReference type="InterPro" id="IPR014177">
    <property type="entry name" value="Formate_DH_TAT-contain"/>
</dbReference>
<dbReference type="OrthoDB" id="7876980at2"/>
<proteinExistence type="predicted"/>
<evidence type="ECO:0000313" key="2">
    <source>
        <dbReference type="Proteomes" id="UP000281647"/>
    </source>
</evidence>
<dbReference type="Proteomes" id="UP000281647">
    <property type="component" value="Unassembled WGS sequence"/>
</dbReference>
<organism evidence="1 2">
    <name type="scientific">Borborobacter arsenicus</name>
    <dbReference type="NCBI Taxonomy" id="1851146"/>
    <lineage>
        <taxon>Bacteria</taxon>
        <taxon>Pseudomonadati</taxon>
        <taxon>Pseudomonadota</taxon>
        <taxon>Alphaproteobacteria</taxon>
        <taxon>Hyphomicrobiales</taxon>
        <taxon>Phyllobacteriaceae</taxon>
        <taxon>Borborobacter</taxon>
    </lineage>
</organism>